<dbReference type="AlphaFoldDB" id="A0A1H9IQ83"/>
<dbReference type="EMBL" id="FOGG01000001">
    <property type="protein sequence ID" value="SEQ76565.1"/>
    <property type="molecule type" value="Genomic_DNA"/>
</dbReference>
<name>A0A1H9IQ83_9SPHI</name>
<reference evidence="3 4" key="1">
    <citation type="submission" date="2016-10" db="EMBL/GenBank/DDBJ databases">
        <authorList>
            <person name="de Groot N.N."/>
        </authorList>
    </citation>
    <scope>NUCLEOTIDE SEQUENCE [LARGE SCALE GENOMIC DNA]</scope>
    <source>
        <strain evidence="3 4">DSM 18610</strain>
    </source>
</reference>
<dbReference type="RefSeq" id="WP_090879534.1">
    <property type="nucleotide sequence ID" value="NZ_FOGG01000001.1"/>
</dbReference>
<evidence type="ECO:0008006" key="5">
    <source>
        <dbReference type="Google" id="ProtNLM"/>
    </source>
</evidence>
<keyword evidence="4" id="KW-1185">Reference proteome</keyword>
<dbReference type="STRING" id="390241.SAMN04488023_10140"/>
<evidence type="ECO:0000256" key="2">
    <source>
        <dbReference type="SAM" id="SignalP"/>
    </source>
</evidence>
<keyword evidence="2" id="KW-0732">Signal</keyword>
<accession>A0A1H9IQ83</accession>
<feature type="chain" id="PRO_5011651887" description="Lipoprotein" evidence="2">
    <location>
        <begin position="24"/>
        <end position="212"/>
    </location>
</feature>
<dbReference type="OrthoDB" id="8757135at2"/>
<feature type="signal peptide" evidence="2">
    <location>
        <begin position="1"/>
        <end position="23"/>
    </location>
</feature>
<feature type="region of interest" description="Disordered" evidence="1">
    <location>
        <begin position="25"/>
        <end position="48"/>
    </location>
</feature>
<evidence type="ECO:0000256" key="1">
    <source>
        <dbReference type="SAM" id="MobiDB-lite"/>
    </source>
</evidence>
<dbReference type="Proteomes" id="UP000199572">
    <property type="component" value="Unassembled WGS sequence"/>
</dbReference>
<dbReference type="PROSITE" id="PS51257">
    <property type="entry name" value="PROKAR_LIPOPROTEIN"/>
    <property type="match status" value="1"/>
</dbReference>
<proteinExistence type="predicted"/>
<protein>
    <recommendedName>
        <fullName evidence="5">Lipoprotein</fullName>
    </recommendedName>
</protein>
<sequence>MRKNSFGYFLVLVSMLVFTTACNSQQNGENQNPDSNKISNPIPSSTDSMATASTYEKLARPSDSVVMDTDSIDFEKYKAEQPASLKKAPLNWSSYPSAADFKTTITSAYEENDSAHFAGYYILATYGCGLSCVAGYMIDMRDGKIYDLPLGEENSCSHAEDRVVCYPNSRLFVSAICRSSANKNQLEYISYLWNEESKKFKPVQKADFLVAK</sequence>
<organism evidence="3 4">
    <name type="scientific">Pedobacter rhizosphaerae</name>
    <dbReference type="NCBI Taxonomy" id="390241"/>
    <lineage>
        <taxon>Bacteria</taxon>
        <taxon>Pseudomonadati</taxon>
        <taxon>Bacteroidota</taxon>
        <taxon>Sphingobacteriia</taxon>
        <taxon>Sphingobacteriales</taxon>
        <taxon>Sphingobacteriaceae</taxon>
        <taxon>Pedobacter</taxon>
    </lineage>
</organism>
<evidence type="ECO:0000313" key="3">
    <source>
        <dbReference type="EMBL" id="SEQ76565.1"/>
    </source>
</evidence>
<gene>
    <name evidence="3" type="ORF">SAMN04488023_10140</name>
</gene>
<evidence type="ECO:0000313" key="4">
    <source>
        <dbReference type="Proteomes" id="UP000199572"/>
    </source>
</evidence>